<gene>
    <name evidence="1" type="ORF">S12H4_09442</name>
</gene>
<comment type="caution">
    <text evidence="1">The sequence shown here is derived from an EMBL/GenBank/DDBJ whole genome shotgun (WGS) entry which is preliminary data.</text>
</comment>
<dbReference type="AlphaFoldDB" id="X1S6W9"/>
<evidence type="ECO:0000313" key="1">
    <source>
        <dbReference type="EMBL" id="GAI71190.1"/>
    </source>
</evidence>
<accession>X1S6W9</accession>
<proteinExistence type="predicted"/>
<dbReference type="EMBL" id="BARW01003830">
    <property type="protein sequence ID" value="GAI71190.1"/>
    <property type="molecule type" value="Genomic_DNA"/>
</dbReference>
<name>X1S6W9_9ZZZZ</name>
<sequence>MFFKTKEVIRYDNNGDRYLLLVLISNLLPKRAKVGAEVTKTVSVKGNKRKITWTRTRKRSKNKNLSWKI</sequence>
<protein>
    <submittedName>
        <fullName evidence="1">Uncharacterized protein</fullName>
    </submittedName>
</protein>
<reference evidence="1" key="1">
    <citation type="journal article" date="2014" name="Front. Microbiol.">
        <title>High frequency of phylogenetically diverse reductive dehalogenase-homologous genes in deep subseafloor sedimentary metagenomes.</title>
        <authorList>
            <person name="Kawai M."/>
            <person name="Futagami T."/>
            <person name="Toyoda A."/>
            <person name="Takaki Y."/>
            <person name="Nishi S."/>
            <person name="Hori S."/>
            <person name="Arai W."/>
            <person name="Tsubouchi T."/>
            <person name="Morono Y."/>
            <person name="Uchiyama I."/>
            <person name="Ito T."/>
            <person name="Fujiyama A."/>
            <person name="Inagaki F."/>
            <person name="Takami H."/>
        </authorList>
    </citation>
    <scope>NUCLEOTIDE SEQUENCE</scope>
    <source>
        <strain evidence="1">Expedition CK06-06</strain>
    </source>
</reference>
<organism evidence="1">
    <name type="scientific">marine sediment metagenome</name>
    <dbReference type="NCBI Taxonomy" id="412755"/>
    <lineage>
        <taxon>unclassified sequences</taxon>
        <taxon>metagenomes</taxon>
        <taxon>ecological metagenomes</taxon>
    </lineage>
</organism>